<dbReference type="AlphaFoldDB" id="A0A8X7CBF4"/>
<gene>
    <name evidence="1" type="ORF">TNIN_436261</name>
</gene>
<organism evidence="1 2">
    <name type="scientific">Trichonephila inaurata madagascariensis</name>
    <dbReference type="NCBI Taxonomy" id="2747483"/>
    <lineage>
        <taxon>Eukaryota</taxon>
        <taxon>Metazoa</taxon>
        <taxon>Ecdysozoa</taxon>
        <taxon>Arthropoda</taxon>
        <taxon>Chelicerata</taxon>
        <taxon>Arachnida</taxon>
        <taxon>Araneae</taxon>
        <taxon>Araneomorphae</taxon>
        <taxon>Entelegynae</taxon>
        <taxon>Araneoidea</taxon>
        <taxon>Nephilidae</taxon>
        <taxon>Trichonephila</taxon>
        <taxon>Trichonephila inaurata</taxon>
    </lineage>
</organism>
<name>A0A8X7CBF4_9ARAC</name>
<evidence type="ECO:0000313" key="1">
    <source>
        <dbReference type="EMBL" id="GFY60182.1"/>
    </source>
</evidence>
<keyword evidence="2" id="KW-1185">Reference proteome</keyword>
<evidence type="ECO:0000313" key="2">
    <source>
        <dbReference type="Proteomes" id="UP000886998"/>
    </source>
</evidence>
<accession>A0A8X7CBF4</accession>
<protein>
    <submittedName>
        <fullName evidence="1">Uncharacterized protein</fullName>
    </submittedName>
</protein>
<proteinExistence type="predicted"/>
<dbReference type="EMBL" id="BMAV01013029">
    <property type="protein sequence ID" value="GFY60182.1"/>
    <property type="molecule type" value="Genomic_DNA"/>
</dbReference>
<dbReference type="OrthoDB" id="10068028at2759"/>
<comment type="caution">
    <text evidence="1">The sequence shown here is derived from an EMBL/GenBank/DDBJ whole genome shotgun (WGS) entry which is preliminary data.</text>
</comment>
<reference evidence="1" key="1">
    <citation type="submission" date="2020-08" db="EMBL/GenBank/DDBJ databases">
        <title>Multicomponent nature underlies the extraordinary mechanical properties of spider dragline silk.</title>
        <authorList>
            <person name="Kono N."/>
            <person name="Nakamura H."/>
            <person name="Mori M."/>
            <person name="Yoshida Y."/>
            <person name="Ohtoshi R."/>
            <person name="Malay A.D."/>
            <person name="Moran D.A.P."/>
            <person name="Tomita M."/>
            <person name="Numata K."/>
            <person name="Arakawa K."/>
        </authorList>
    </citation>
    <scope>NUCLEOTIDE SEQUENCE</scope>
</reference>
<dbReference type="Proteomes" id="UP000886998">
    <property type="component" value="Unassembled WGS sequence"/>
</dbReference>
<sequence length="97" mass="11008">MKPCFLFVRENYPFGFPPTKYYTLIVSSLRVFSHQVTMLFPVLLLFLIVTTSTSATECNEDLDCEELQCGWPKCPNGANPVSDRCVACCPFCPEDDR</sequence>